<evidence type="ECO:0000259" key="2">
    <source>
        <dbReference type="Pfam" id="PF20151"/>
    </source>
</evidence>
<proteinExistence type="predicted"/>
<dbReference type="InterPro" id="IPR045340">
    <property type="entry name" value="DUF6533"/>
</dbReference>
<organism evidence="3 4">
    <name type="scientific">Hydnomerulius pinastri MD-312</name>
    <dbReference type="NCBI Taxonomy" id="994086"/>
    <lineage>
        <taxon>Eukaryota</taxon>
        <taxon>Fungi</taxon>
        <taxon>Dikarya</taxon>
        <taxon>Basidiomycota</taxon>
        <taxon>Agaricomycotina</taxon>
        <taxon>Agaricomycetes</taxon>
        <taxon>Agaricomycetidae</taxon>
        <taxon>Boletales</taxon>
        <taxon>Boletales incertae sedis</taxon>
        <taxon>Leucogyrophana</taxon>
    </lineage>
</organism>
<feature type="domain" description="DUF6533" evidence="2">
    <location>
        <begin position="21"/>
        <end position="59"/>
    </location>
</feature>
<evidence type="ECO:0000313" key="4">
    <source>
        <dbReference type="Proteomes" id="UP000053820"/>
    </source>
</evidence>
<keyword evidence="1" id="KW-0472">Membrane</keyword>
<dbReference type="Proteomes" id="UP000053820">
    <property type="component" value="Unassembled WGS sequence"/>
</dbReference>
<keyword evidence="1" id="KW-0812">Transmembrane</keyword>
<keyword evidence="1" id="KW-1133">Transmembrane helix</keyword>
<evidence type="ECO:0000256" key="1">
    <source>
        <dbReference type="SAM" id="Phobius"/>
    </source>
</evidence>
<keyword evidence="4" id="KW-1185">Reference proteome</keyword>
<feature type="transmembrane region" description="Helical" evidence="1">
    <location>
        <begin position="12"/>
        <end position="29"/>
    </location>
</feature>
<name>A0A0C9W6F8_9AGAM</name>
<feature type="transmembrane region" description="Helical" evidence="1">
    <location>
        <begin position="115"/>
        <end position="138"/>
    </location>
</feature>
<accession>A0A0C9W6F8</accession>
<reference evidence="3 4" key="1">
    <citation type="submission" date="2014-04" db="EMBL/GenBank/DDBJ databases">
        <title>Evolutionary Origins and Diversification of the Mycorrhizal Mutualists.</title>
        <authorList>
            <consortium name="DOE Joint Genome Institute"/>
            <consortium name="Mycorrhizal Genomics Consortium"/>
            <person name="Kohler A."/>
            <person name="Kuo A."/>
            <person name="Nagy L.G."/>
            <person name="Floudas D."/>
            <person name="Copeland A."/>
            <person name="Barry K.W."/>
            <person name="Cichocki N."/>
            <person name="Veneault-Fourrey C."/>
            <person name="LaButti K."/>
            <person name="Lindquist E.A."/>
            <person name="Lipzen A."/>
            <person name="Lundell T."/>
            <person name="Morin E."/>
            <person name="Murat C."/>
            <person name="Riley R."/>
            <person name="Ohm R."/>
            <person name="Sun H."/>
            <person name="Tunlid A."/>
            <person name="Henrissat B."/>
            <person name="Grigoriev I.V."/>
            <person name="Hibbett D.S."/>
            <person name="Martin F."/>
        </authorList>
    </citation>
    <scope>NUCLEOTIDE SEQUENCE [LARGE SCALE GENOMIC DNA]</scope>
    <source>
        <strain evidence="3 4">MD-312</strain>
    </source>
</reference>
<gene>
    <name evidence="3" type="ORF">HYDPIDRAFT_120456</name>
</gene>
<protein>
    <recommendedName>
        <fullName evidence="2">DUF6533 domain-containing protein</fullName>
    </recommendedName>
</protein>
<feature type="transmembrane region" description="Helical" evidence="1">
    <location>
        <begin position="50"/>
        <end position="70"/>
    </location>
</feature>
<evidence type="ECO:0000313" key="3">
    <source>
        <dbReference type="EMBL" id="KIJ57687.1"/>
    </source>
</evidence>
<dbReference type="HOGENOM" id="CLU_035509_11_2_1"/>
<feature type="transmembrane region" description="Helical" evidence="1">
    <location>
        <begin position="82"/>
        <end position="103"/>
    </location>
</feature>
<dbReference type="OrthoDB" id="2993276at2759"/>
<dbReference type="EMBL" id="KN840177">
    <property type="protein sequence ID" value="KIJ57687.1"/>
    <property type="molecule type" value="Genomic_DNA"/>
</dbReference>
<feature type="transmembrane region" description="Helical" evidence="1">
    <location>
        <begin position="158"/>
        <end position="174"/>
    </location>
</feature>
<dbReference type="AlphaFoldDB" id="A0A0C9W6F8"/>
<feature type="transmembrane region" description="Helical" evidence="1">
    <location>
        <begin position="195"/>
        <end position="214"/>
    </location>
</feature>
<dbReference type="Pfam" id="PF20151">
    <property type="entry name" value="DUF6533"/>
    <property type="match status" value="1"/>
</dbReference>
<sequence length="256" mass="29333">MDILFDDARDLRIVTVPSISIIFVFDYLYQLEDELTFIWNRRDWGLGKGLFVSTRYIPFAVIPMTLYSSLSNHLSTDSCTKLFYCSTVISAIAITLSEFIFSLRTYAMWNRNRIILAITCCTLTASVTAVTVIFISFLPSVKFGDPPLPVISGCYKTGASSVLFASLIIFLTMYRAHRHFRHAQNQLIKSLTYDGVFYCLCMFGVYQVVMHTILATRMQLHLRKIDRHIYVSGQLSEESLLPMSFNQLDLFDEEQA</sequence>